<dbReference type="GO" id="GO:0006360">
    <property type="term" value="P:transcription by RNA polymerase I"/>
    <property type="evidence" value="ECO:0007669"/>
    <property type="project" value="InterPro"/>
</dbReference>
<accession>A0AA39XSF2</accession>
<dbReference type="PANTHER" id="PTHR28054:SF1">
    <property type="entry name" value="RNA POLYMERASE I-SPECIFIC TRANSCRIPTION INITIATION FACTOR RRN10"/>
    <property type="match status" value="1"/>
</dbReference>
<keyword evidence="3" id="KW-1185">Reference proteome</keyword>
<evidence type="ECO:0000256" key="1">
    <source>
        <dbReference type="SAM" id="MobiDB-lite"/>
    </source>
</evidence>
<feature type="compositionally biased region" description="Basic residues" evidence="1">
    <location>
        <begin position="14"/>
        <end position="28"/>
    </location>
</feature>
<dbReference type="PANTHER" id="PTHR28054">
    <property type="entry name" value="RNA POLYMERASE I-SPECIFIC TRANSCRIPTION INITIATION FACTOR RRN10"/>
    <property type="match status" value="1"/>
</dbReference>
<dbReference type="InterPro" id="IPR022793">
    <property type="entry name" value="Rrn10"/>
</dbReference>
<dbReference type="Proteomes" id="UP001174936">
    <property type="component" value="Unassembled WGS sequence"/>
</dbReference>
<evidence type="ECO:0000313" key="3">
    <source>
        <dbReference type="Proteomes" id="UP001174936"/>
    </source>
</evidence>
<reference evidence="2" key="1">
    <citation type="submission" date="2023-06" db="EMBL/GenBank/DDBJ databases">
        <title>Genome-scale phylogeny and comparative genomics of the fungal order Sordariales.</title>
        <authorList>
            <consortium name="Lawrence Berkeley National Laboratory"/>
            <person name="Hensen N."/>
            <person name="Bonometti L."/>
            <person name="Westerberg I."/>
            <person name="Brannstrom I.O."/>
            <person name="Guillou S."/>
            <person name="Cros-Aarteil S."/>
            <person name="Calhoun S."/>
            <person name="Haridas S."/>
            <person name="Kuo A."/>
            <person name="Mondo S."/>
            <person name="Pangilinan J."/>
            <person name="Riley R."/>
            <person name="Labutti K."/>
            <person name="Andreopoulos B."/>
            <person name="Lipzen A."/>
            <person name="Chen C."/>
            <person name="Yanf M."/>
            <person name="Daum C."/>
            <person name="Ng V."/>
            <person name="Clum A."/>
            <person name="Steindorff A."/>
            <person name="Ohm R."/>
            <person name="Martin F."/>
            <person name="Silar P."/>
            <person name="Natvig D."/>
            <person name="Lalanne C."/>
            <person name="Gautier V."/>
            <person name="Ament-Velasquez S.L."/>
            <person name="Kruys A."/>
            <person name="Hutchinson M.I."/>
            <person name="Powell A.J."/>
            <person name="Barry K."/>
            <person name="Miller A.N."/>
            <person name="Grigoriev I.V."/>
            <person name="Debuchy R."/>
            <person name="Gladieux P."/>
            <person name="Thoren M.H."/>
            <person name="Johannesson H."/>
        </authorList>
    </citation>
    <scope>NUCLEOTIDE SEQUENCE</scope>
    <source>
        <strain evidence="2">SMH2532-1</strain>
    </source>
</reference>
<feature type="region of interest" description="Disordered" evidence="1">
    <location>
        <begin position="1"/>
        <end position="28"/>
    </location>
</feature>
<evidence type="ECO:0000313" key="2">
    <source>
        <dbReference type="EMBL" id="KAK0638905.1"/>
    </source>
</evidence>
<gene>
    <name evidence="2" type="ORF">B0T16DRAFT_394731</name>
</gene>
<dbReference type="AlphaFoldDB" id="A0AA39XSF2"/>
<dbReference type="EMBL" id="JAULSV010000007">
    <property type="protein sequence ID" value="KAK0638905.1"/>
    <property type="molecule type" value="Genomic_DNA"/>
</dbReference>
<protein>
    <submittedName>
        <fullName evidence="2">Uncharacterized protein</fullName>
    </submittedName>
</protein>
<feature type="compositionally biased region" description="Basic and acidic residues" evidence="1">
    <location>
        <begin position="177"/>
        <end position="197"/>
    </location>
</feature>
<sequence length="218" mass="24353">MASSDASVPNRRSSSPRRFSKPGSHGRRYNLYDAIAGRVQRAPSRAASPSPSTSYFKAYDPRIAPEDVLFRRKNAPTRYEEKDIYNAHEKLPPGALPASDLTKSVHTYASMFYEEMAVRQGRRITTERNRTIDERSMNETALLAFGILLEEAGREVLGKNGDLVFLEGEEEEGGSEGTERGEAEVEGKGKGKGKEKELVRLPKRRKVAKEEYVEEEGG</sequence>
<feature type="region of interest" description="Disordered" evidence="1">
    <location>
        <begin position="168"/>
        <end position="197"/>
    </location>
</feature>
<organism evidence="2 3">
    <name type="scientific">Cercophora newfieldiana</name>
    <dbReference type="NCBI Taxonomy" id="92897"/>
    <lineage>
        <taxon>Eukaryota</taxon>
        <taxon>Fungi</taxon>
        <taxon>Dikarya</taxon>
        <taxon>Ascomycota</taxon>
        <taxon>Pezizomycotina</taxon>
        <taxon>Sordariomycetes</taxon>
        <taxon>Sordariomycetidae</taxon>
        <taxon>Sordariales</taxon>
        <taxon>Lasiosphaeriaceae</taxon>
        <taxon>Cercophora</taxon>
    </lineage>
</organism>
<comment type="caution">
    <text evidence="2">The sequence shown here is derived from an EMBL/GenBank/DDBJ whole genome shotgun (WGS) entry which is preliminary data.</text>
</comment>
<proteinExistence type="predicted"/>
<name>A0AA39XSF2_9PEZI</name>